<proteinExistence type="inferred from homology"/>
<dbReference type="SUPFAM" id="SSF51395">
    <property type="entry name" value="FMN-linked oxidoreductases"/>
    <property type="match status" value="1"/>
</dbReference>
<keyword evidence="6" id="KW-0479">Metal-binding</keyword>
<dbReference type="CDD" id="cd02930">
    <property type="entry name" value="DCR_FMN"/>
    <property type="match status" value="1"/>
</dbReference>
<dbReference type="Pfam" id="PF00724">
    <property type="entry name" value="Oxidored_FMN"/>
    <property type="match status" value="1"/>
</dbReference>
<dbReference type="InterPro" id="IPR036188">
    <property type="entry name" value="FAD/NAD-bd_sf"/>
</dbReference>
<comment type="caution">
    <text evidence="12">The sequence shown here is derived from an EMBL/GenBank/DDBJ whole genome shotgun (WGS) entry which is preliminary data.</text>
</comment>
<keyword evidence="13" id="KW-1185">Reference proteome</keyword>
<dbReference type="PANTHER" id="PTHR42917:SF2">
    <property type="entry name" value="2,4-DIENOYL-COA REDUCTASE [(2E)-ENOYL-COA-PRODUCING]"/>
    <property type="match status" value="1"/>
</dbReference>
<evidence type="ECO:0000313" key="13">
    <source>
        <dbReference type="Proteomes" id="UP001530293"/>
    </source>
</evidence>
<evidence type="ECO:0000256" key="2">
    <source>
        <dbReference type="ARBA" id="ARBA00001966"/>
    </source>
</evidence>
<dbReference type="Gene3D" id="3.50.50.60">
    <property type="entry name" value="FAD/NAD(P)-binding domain"/>
    <property type="match status" value="1"/>
</dbReference>
<keyword evidence="7" id="KW-0560">Oxidoreductase</keyword>
<feature type="domain" description="FAD/NAD(P)-binding" evidence="11">
    <location>
        <begin position="464"/>
        <end position="751"/>
    </location>
</feature>
<feature type="domain" description="NADH:flavin oxidoreductase/NADH oxidase N-terminal" evidence="10">
    <location>
        <begin position="55"/>
        <end position="413"/>
    </location>
</feature>
<dbReference type="InterPro" id="IPR013785">
    <property type="entry name" value="Aldolase_TIM"/>
</dbReference>
<dbReference type="PRINTS" id="PR00368">
    <property type="entry name" value="FADPNR"/>
</dbReference>
<evidence type="ECO:0000256" key="6">
    <source>
        <dbReference type="ARBA" id="ARBA00022723"/>
    </source>
</evidence>
<dbReference type="InterPro" id="IPR023753">
    <property type="entry name" value="FAD/NAD-binding_dom"/>
</dbReference>
<dbReference type="PANTHER" id="PTHR42917">
    <property type="entry name" value="2,4-DIENOYL-COA REDUCTASE"/>
    <property type="match status" value="1"/>
</dbReference>
<keyword evidence="8" id="KW-0408">Iron</keyword>
<evidence type="ECO:0000256" key="1">
    <source>
        <dbReference type="ARBA" id="ARBA00001917"/>
    </source>
</evidence>
<comment type="cofactor">
    <cofactor evidence="1">
        <name>FMN</name>
        <dbReference type="ChEBI" id="CHEBI:58210"/>
    </cofactor>
</comment>
<comment type="similarity">
    <text evidence="3">In the N-terminal section; belongs to the NADH:flavin oxidoreductase/NADH oxidase family.</text>
</comment>
<evidence type="ECO:0000259" key="11">
    <source>
        <dbReference type="Pfam" id="PF07992"/>
    </source>
</evidence>
<keyword evidence="4" id="KW-0285">Flavoprotein</keyword>
<comment type="cofactor">
    <cofactor evidence="2">
        <name>[4Fe-4S] cluster</name>
        <dbReference type="ChEBI" id="CHEBI:49883"/>
    </cofactor>
</comment>
<dbReference type="Gene3D" id="3.40.50.720">
    <property type="entry name" value="NAD(P)-binding Rossmann-like Domain"/>
    <property type="match status" value="1"/>
</dbReference>
<dbReference type="GO" id="GO:0051536">
    <property type="term" value="F:iron-sulfur cluster binding"/>
    <property type="evidence" value="ECO:0007669"/>
    <property type="project" value="UniProtKB-KW"/>
</dbReference>
<evidence type="ECO:0000256" key="7">
    <source>
        <dbReference type="ARBA" id="ARBA00023002"/>
    </source>
</evidence>
<evidence type="ECO:0000256" key="9">
    <source>
        <dbReference type="ARBA" id="ARBA00023014"/>
    </source>
</evidence>
<dbReference type="EMBL" id="JALLBG020000148">
    <property type="protein sequence ID" value="KAL3761652.1"/>
    <property type="molecule type" value="Genomic_DNA"/>
</dbReference>
<keyword evidence="5" id="KW-0288">FMN</keyword>
<evidence type="ECO:0000256" key="8">
    <source>
        <dbReference type="ARBA" id="ARBA00023004"/>
    </source>
</evidence>
<protein>
    <submittedName>
        <fullName evidence="12">Uncharacterized protein</fullName>
    </submittedName>
</protein>
<evidence type="ECO:0000256" key="5">
    <source>
        <dbReference type="ARBA" id="ARBA00022643"/>
    </source>
</evidence>
<dbReference type="PRINTS" id="PR00469">
    <property type="entry name" value="PNDRDTASEII"/>
</dbReference>
<organism evidence="12 13">
    <name type="scientific">Discostella pseudostelligera</name>
    <dbReference type="NCBI Taxonomy" id="259834"/>
    <lineage>
        <taxon>Eukaryota</taxon>
        <taxon>Sar</taxon>
        <taxon>Stramenopiles</taxon>
        <taxon>Ochrophyta</taxon>
        <taxon>Bacillariophyta</taxon>
        <taxon>Coscinodiscophyceae</taxon>
        <taxon>Thalassiosirophycidae</taxon>
        <taxon>Stephanodiscales</taxon>
        <taxon>Stephanodiscaceae</taxon>
        <taxon>Discostella</taxon>
    </lineage>
</organism>
<dbReference type="Proteomes" id="UP001530293">
    <property type="component" value="Unassembled WGS sequence"/>
</dbReference>
<accession>A0ABD3MDH1</accession>
<dbReference type="GO" id="GO:0046872">
    <property type="term" value="F:metal ion binding"/>
    <property type="evidence" value="ECO:0007669"/>
    <property type="project" value="UniProtKB-KW"/>
</dbReference>
<dbReference type="GO" id="GO:0016491">
    <property type="term" value="F:oxidoreductase activity"/>
    <property type="evidence" value="ECO:0007669"/>
    <property type="project" value="UniProtKB-KW"/>
</dbReference>
<evidence type="ECO:0000313" key="12">
    <source>
        <dbReference type="EMBL" id="KAL3761652.1"/>
    </source>
</evidence>
<gene>
    <name evidence="12" type="ORF">ACHAWU_000139</name>
</gene>
<dbReference type="Gene3D" id="3.20.20.70">
    <property type="entry name" value="Aldolase class I"/>
    <property type="match status" value="1"/>
</dbReference>
<evidence type="ECO:0000259" key="10">
    <source>
        <dbReference type="Pfam" id="PF00724"/>
    </source>
</evidence>
<dbReference type="Pfam" id="PF07992">
    <property type="entry name" value="Pyr_redox_2"/>
    <property type="match status" value="1"/>
</dbReference>
<keyword evidence="9" id="KW-0411">Iron-sulfur</keyword>
<name>A0ABD3MDH1_9STRA</name>
<dbReference type="InterPro" id="IPR051793">
    <property type="entry name" value="NADH:flavin_oxidoreductase"/>
</dbReference>
<evidence type="ECO:0000256" key="4">
    <source>
        <dbReference type="ARBA" id="ARBA00022630"/>
    </source>
</evidence>
<evidence type="ECO:0000256" key="3">
    <source>
        <dbReference type="ARBA" id="ARBA00011048"/>
    </source>
</evidence>
<sequence length="819" mass="90023">MIESAARIIVRHHCRPWRNPAITITITRRLLSSNAAAVDENQNHSDMANPHYPHMFAPLDLGPDIGRLPNRVLMGSMHTGLEGHSIPKLLLKFMNAEDDHTDLAEMACYFGERAKGGVGLMVTGGISPNRQGWVGPFAGKLSTETERDRHKVVTDMVHSIRIPTYSPDSINSTEPGRICLQILHTGRYAYHPFAVSASSTKSPISPFPARELSTSDVKATIRDFANCAVLAKEAGYDGVEIMGSEGYLINQFMVRKTNHRSDEYGGENFSNRMRLALDIVKETRNACGLDFIIIFRLSMLDLVKDGSSWEEIKALAQALEDAGVTIINTGIGWHEARIPTIATSVPRGAFSFVTKKLRDEKTVSIPLCATNRINAPSTIESILANGSADLISMARPFLADPEIVKKSREGRAEDINTCIACNQACLDHAFIGKTASCLVNPRACHETEISIEPDSVPLDERLHIGVVGSGPAGMAFAHTAATIGHHVTLFDKSDEIGGQFNMAKRIPGKEEFHETIRYFTGQLEKLRNAGKLDMQLGTEISHSEMERRSNADVGDGRIDKWIIATGVDPRVPNIPGLDHPNVLSYIDVLRHKAKVGRKVAVIGAGGIGFDVSEYLLHYNDADKKADEVNVDDFLENWGVDKALSERGGLLPEEDIKMTKPHREIILMQRKKGKLGAGLGRTTGWIHRSTLVRSNCVEMLSDVSYDEVDERGHLHITIGKGEKKTTRVLEVDNIVLCAGQISKRELEEVAVKSGGDLAKKVFTIGGAYEASELDAKRAIDMGTRLALRIKDDDVVPGKHAFHADVGAEEILYKTMMKVMR</sequence>
<dbReference type="InterPro" id="IPR001155">
    <property type="entry name" value="OxRdtase_FMN_N"/>
</dbReference>
<dbReference type="AlphaFoldDB" id="A0ABD3MDH1"/>
<dbReference type="SUPFAM" id="SSF51905">
    <property type="entry name" value="FAD/NAD(P)-binding domain"/>
    <property type="match status" value="1"/>
</dbReference>
<dbReference type="SUPFAM" id="SSF51971">
    <property type="entry name" value="Nucleotide-binding domain"/>
    <property type="match status" value="1"/>
</dbReference>
<reference evidence="12 13" key="1">
    <citation type="submission" date="2024-10" db="EMBL/GenBank/DDBJ databases">
        <title>Updated reference genomes for cyclostephanoid diatoms.</title>
        <authorList>
            <person name="Roberts W.R."/>
            <person name="Alverson A.J."/>
        </authorList>
    </citation>
    <scope>NUCLEOTIDE SEQUENCE [LARGE SCALE GENOMIC DNA]</scope>
    <source>
        <strain evidence="12 13">AJA232-27</strain>
    </source>
</reference>